<dbReference type="InterPro" id="IPR032485">
    <property type="entry name" value="LRP1-like_beta_prop"/>
</dbReference>
<evidence type="ECO:0000313" key="3">
    <source>
        <dbReference type="Proteomes" id="UP000463051"/>
    </source>
</evidence>
<keyword evidence="3" id="KW-1185">Reference proteome</keyword>
<dbReference type="Pfam" id="PF16472">
    <property type="entry name" value="DUF5050"/>
    <property type="match status" value="1"/>
</dbReference>
<proteinExistence type="predicted"/>
<dbReference type="AlphaFoldDB" id="A0A7X2L021"/>
<evidence type="ECO:0000259" key="1">
    <source>
        <dbReference type="Pfam" id="PF16472"/>
    </source>
</evidence>
<sequence>MERSRLYLKRTGFALLIIALAVIGITGGGIQPKVASAAASVEGYVYYVTDSDLYRVRTDGGTAQKISEDFEGTGLESSGNYLYFTYDENSTDLQRLSLTDPDALITSVGGDKKIINYKLDGGFLYFMDDQGSIYRSLANTENDEEATLIADSANPEYPDFTIVGNRIYYNALKDGSTSWVTSKAKDGSGVVQWIAKGVIPNTNYAHMNSTNLYLLVNTQPEETQYSRNCMVLYTLSLNGGSPKAINAKTPLDLNSAYSGMWASDYYLINKGMVLGANDDYDYSKAKGFLMDKNGKTFQLSQTGVKDIADLGGNKFAYVDAKNKTYVSTIANGKVTTTKALALSNADLVLTLNNGDKIGSAVFFSSTGAYVLNANLTLTKMIGVNWDNVAFTDNIPSIYYVNAGDHDNLYRMNADGKTTLKLSSVPTESIPLVSSK</sequence>
<dbReference type="RefSeq" id="WP_154117350.1">
    <property type="nucleotide sequence ID" value="NZ_WJXB01000002.1"/>
</dbReference>
<comment type="caution">
    <text evidence="2">The sequence shown here is derived from an EMBL/GenBank/DDBJ whole genome shotgun (WGS) entry which is preliminary data.</text>
</comment>
<dbReference type="SUPFAM" id="SSF69304">
    <property type="entry name" value="Tricorn protease N-terminal domain"/>
    <property type="match status" value="1"/>
</dbReference>
<dbReference type="Proteomes" id="UP000463051">
    <property type="component" value="Unassembled WGS sequence"/>
</dbReference>
<evidence type="ECO:0000313" key="2">
    <source>
        <dbReference type="EMBL" id="MRN52312.1"/>
    </source>
</evidence>
<protein>
    <submittedName>
        <fullName evidence="2">DUF5050 domain-containing protein</fullName>
    </submittedName>
</protein>
<dbReference type="SUPFAM" id="SSF82171">
    <property type="entry name" value="DPP6 N-terminal domain-like"/>
    <property type="match status" value="1"/>
</dbReference>
<gene>
    <name evidence="2" type="ORF">GJB61_04805</name>
</gene>
<reference evidence="2 3" key="1">
    <citation type="submission" date="2019-11" db="EMBL/GenBank/DDBJ databases">
        <title>Paenibacillus monticola sp. nov., a novel PGPR strain isolated from mountain sample in China.</title>
        <authorList>
            <person name="Zhao Q."/>
            <person name="Li H.-P."/>
            <person name="Zhang J.-L."/>
        </authorList>
    </citation>
    <scope>NUCLEOTIDE SEQUENCE [LARGE SCALE GENOMIC DNA]</scope>
    <source>
        <strain evidence="2 3">LC-T2</strain>
    </source>
</reference>
<name>A0A7X2L021_9BACL</name>
<accession>A0A7X2L021</accession>
<dbReference type="EMBL" id="WJXB01000002">
    <property type="protein sequence ID" value="MRN52312.1"/>
    <property type="molecule type" value="Genomic_DNA"/>
</dbReference>
<organism evidence="2 3">
    <name type="scientific">Paenibacillus monticola</name>
    <dbReference type="NCBI Taxonomy" id="2666075"/>
    <lineage>
        <taxon>Bacteria</taxon>
        <taxon>Bacillati</taxon>
        <taxon>Bacillota</taxon>
        <taxon>Bacilli</taxon>
        <taxon>Bacillales</taxon>
        <taxon>Paenibacillaceae</taxon>
        <taxon>Paenibacillus</taxon>
    </lineage>
</organism>
<feature type="domain" description="Prolow-density lipoprotein receptor-related protein 1-like beta-propeller" evidence="1">
    <location>
        <begin position="38"/>
        <end position="214"/>
    </location>
</feature>